<comment type="caution">
    <text evidence="3">The sequence shown here is derived from an EMBL/GenBank/DDBJ whole genome shotgun (WGS) entry which is preliminary data.</text>
</comment>
<name>A0AAN7U945_9MYCE</name>
<dbReference type="InterPro" id="IPR048278">
    <property type="entry name" value="PFN"/>
</dbReference>
<dbReference type="Gene3D" id="3.30.450.30">
    <property type="entry name" value="Dynein light chain 2a, cytoplasmic"/>
    <property type="match status" value="1"/>
</dbReference>
<dbReference type="PANTHER" id="PTHR11604">
    <property type="entry name" value="PROFILIN"/>
    <property type="match status" value="1"/>
</dbReference>
<evidence type="ECO:0000313" key="3">
    <source>
        <dbReference type="EMBL" id="KAK5584682.1"/>
    </source>
</evidence>
<gene>
    <name evidence="3" type="ORF">RB653_006298</name>
</gene>
<evidence type="ECO:0000313" key="4">
    <source>
        <dbReference type="Proteomes" id="UP001344447"/>
    </source>
</evidence>
<protein>
    <recommendedName>
        <fullName evidence="5">Profilin</fullName>
    </recommendedName>
</protein>
<dbReference type="InterPro" id="IPR005455">
    <property type="entry name" value="PFN_euk"/>
</dbReference>
<evidence type="ECO:0008006" key="5">
    <source>
        <dbReference type="Google" id="ProtNLM"/>
    </source>
</evidence>
<dbReference type="PANTHER" id="PTHR11604:SF28">
    <property type="entry name" value="PROFILIN-RELATED"/>
    <property type="match status" value="1"/>
</dbReference>
<keyword evidence="4" id="KW-1185">Reference proteome</keyword>
<dbReference type="GO" id="GO:0003785">
    <property type="term" value="F:actin monomer binding"/>
    <property type="evidence" value="ECO:0007669"/>
    <property type="project" value="TreeGrafter"/>
</dbReference>
<evidence type="ECO:0000256" key="1">
    <source>
        <dbReference type="ARBA" id="ARBA00010058"/>
    </source>
</evidence>
<comment type="function">
    <text evidence="2">Binds to actin and affects the structure of the cytoskeleton. At high concentrations, profilin prevents the polymerization of actin, whereas it enhances it at low concentrations. By binding to PIP2, it inhibits the formation of IP3 and DG.</text>
</comment>
<dbReference type="Proteomes" id="UP001344447">
    <property type="component" value="Unassembled WGS sequence"/>
</dbReference>
<proteinExistence type="inferred from homology"/>
<dbReference type="Pfam" id="PF00235">
    <property type="entry name" value="Profilin"/>
    <property type="match status" value="1"/>
</dbReference>
<organism evidence="3 4">
    <name type="scientific">Dictyostelium firmibasis</name>
    <dbReference type="NCBI Taxonomy" id="79012"/>
    <lineage>
        <taxon>Eukaryota</taxon>
        <taxon>Amoebozoa</taxon>
        <taxon>Evosea</taxon>
        <taxon>Eumycetozoa</taxon>
        <taxon>Dictyostelia</taxon>
        <taxon>Dictyosteliales</taxon>
        <taxon>Dictyosteliaceae</taxon>
        <taxon>Dictyostelium</taxon>
    </lineage>
</organism>
<evidence type="ECO:0000256" key="2">
    <source>
        <dbReference type="ARBA" id="ARBA00025549"/>
    </source>
</evidence>
<sequence length="234" mass="26770">MSFLKRRKKKSTSTLTLNNINSNNSNIVCVHSNNSNNNNNNNNSNNNNCNNNGIIINNKKTKKLTSSTSCPNMLTTIKEEENDDNNNNNNSNINNLKDIIIIINWNKYTDKLIKQGFLETCVLDLNSGDLNSSSVGFTLGYQEWQEIYNLLQGSYYTTISCSKKRFYVVASNDFIISGRDPQNQSFILRKTKRKAIIGIFDTNKLQIDNAHKLINDLYYEIINDDKSEIYPVEQ</sequence>
<dbReference type="AlphaFoldDB" id="A0AAN7U945"/>
<dbReference type="InterPro" id="IPR036140">
    <property type="entry name" value="PFN_sf"/>
</dbReference>
<dbReference type="EMBL" id="JAVFKY010000001">
    <property type="protein sequence ID" value="KAK5584682.1"/>
    <property type="molecule type" value="Genomic_DNA"/>
</dbReference>
<dbReference type="SUPFAM" id="SSF55770">
    <property type="entry name" value="Profilin (actin-binding protein)"/>
    <property type="match status" value="1"/>
</dbReference>
<accession>A0AAN7U945</accession>
<reference evidence="3 4" key="1">
    <citation type="submission" date="2023-11" db="EMBL/GenBank/DDBJ databases">
        <title>Dfirmibasis_genome.</title>
        <authorList>
            <person name="Edelbroek B."/>
            <person name="Kjellin J."/>
            <person name="Jerlstrom-Hultqvist J."/>
            <person name="Soderbom F."/>
        </authorList>
    </citation>
    <scope>NUCLEOTIDE SEQUENCE [LARGE SCALE GENOMIC DNA]</scope>
    <source>
        <strain evidence="3 4">TNS-C-14</strain>
    </source>
</reference>
<comment type="similarity">
    <text evidence="1">Belongs to the profilin family.</text>
</comment>
<dbReference type="GO" id="GO:0005938">
    <property type="term" value="C:cell cortex"/>
    <property type="evidence" value="ECO:0007669"/>
    <property type="project" value="TreeGrafter"/>
</dbReference>